<dbReference type="InterPro" id="IPR023365">
    <property type="entry name" value="Sortase_dom-sf"/>
</dbReference>
<dbReference type="AlphaFoldDB" id="A0A1G6TUZ8"/>
<dbReference type="Proteomes" id="UP000198995">
    <property type="component" value="Unassembled WGS sequence"/>
</dbReference>
<dbReference type="InterPro" id="IPR005754">
    <property type="entry name" value="Sortase"/>
</dbReference>
<dbReference type="STRING" id="2741.SAMN04489866_102232"/>
<organism evidence="3 4">
    <name type="scientific">Peptococcus niger</name>
    <dbReference type="NCBI Taxonomy" id="2741"/>
    <lineage>
        <taxon>Bacteria</taxon>
        <taxon>Bacillati</taxon>
        <taxon>Bacillota</taxon>
        <taxon>Clostridia</taxon>
        <taxon>Eubacteriales</taxon>
        <taxon>Peptococcaceae</taxon>
        <taxon>Peptococcus</taxon>
    </lineage>
</organism>
<dbReference type="SUPFAM" id="SSF63817">
    <property type="entry name" value="Sortase"/>
    <property type="match status" value="1"/>
</dbReference>
<dbReference type="InterPro" id="IPR009835">
    <property type="entry name" value="SrtB"/>
</dbReference>
<dbReference type="CDD" id="cd05826">
    <property type="entry name" value="Sortase_B"/>
    <property type="match status" value="1"/>
</dbReference>
<dbReference type="Gene3D" id="2.40.260.10">
    <property type="entry name" value="Sortase"/>
    <property type="match status" value="1"/>
</dbReference>
<evidence type="ECO:0000313" key="4">
    <source>
        <dbReference type="Proteomes" id="UP000198995"/>
    </source>
</evidence>
<dbReference type="EMBL" id="FNAF01000002">
    <property type="protein sequence ID" value="SDD32286.1"/>
    <property type="molecule type" value="Genomic_DNA"/>
</dbReference>
<evidence type="ECO:0000256" key="2">
    <source>
        <dbReference type="PIRSR" id="PIRSR605754-1"/>
    </source>
</evidence>
<dbReference type="GO" id="GO:0016787">
    <property type="term" value="F:hydrolase activity"/>
    <property type="evidence" value="ECO:0007669"/>
    <property type="project" value="UniProtKB-KW"/>
</dbReference>
<keyword evidence="4" id="KW-1185">Reference proteome</keyword>
<proteinExistence type="predicted"/>
<dbReference type="OrthoDB" id="9806013at2"/>
<accession>A0A1G6TUZ8</accession>
<keyword evidence="1" id="KW-0378">Hydrolase</keyword>
<sequence>MKQMIIRLIQLILLLMIAVSAYQIYTYVSDVRQFAEQKSEVDQQHQKAMTADSSIALHQVDSPYVIGWISIPGTDISYPLVQGEDNAFFLDHDYKGAAHPFGAVFLDAGNQKDFSDQNTVIYGHNVAAGYVFHDLENYLQSGFINDKNDKIDIETGQDKRVYRIVAAYIASPYEDYRAPAYTGAAWEAFRARVAGKNQLTGPDRQLPDKPVPLVTLSTCDNHDNRIAIHAVLI</sequence>
<feature type="active site" description="Acyl-thioester intermediate" evidence="2">
    <location>
        <position position="219"/>
    </location>
</feature>
<name>A0A1G6TUZ8_PEPNI</name>
<feature type="active site" description="Proton donor/acceptor" evidence="2">
    <location>
        <position position="124"/>
    </location>
</feature>
<evidence type="ECO:0000256" key="1">
    <source>
        <dbReference type="ARBA" id="ARBA00022801"/>
    </source>
</evidence>
<reference evidence="3 4" key="1">
    <citation type="submission" date="2016-10" db="EMBL/GenBank/DDBJ databases">
        <authorList>
            <person name="de Groot N.N."/>
        </authorList>
    </citation>
    <scope>NUCLEOTIDE SEQUENCE [LARGE SCALE GENOMIC DNA]</scope>
    <source>
        <strain evidence="3 4">DSM 20475</strain>
    </source>
</reference>
<dbReference type="Pfam" id="PF04203">
    <property type="entry name" value="Sortase"/>
    <property type="match status" value="1"/>
</dbReference>
<gene>
    <name evidence="3" type="ORF">SAMN04489866_102232</name>
</gene>
<evidence type="ECO:0000313" key="3">
    <source>
        <dbReference type="EMBL" id="SDD32286.1"/>
    </source>
</evidence>
<protein>
    <submittedName>
        <fullName evidence="3">Sortase B</fullName>
    </submittedName>
</protein>